<keyword evidence="3" id="KW-1185">Reference proteome</keyword>
<reference evidence="2 3" key="1">
    <citation type="submission" date="2020-12" db="EMBL/GenBank/DDBJ databases">
        <authorList>
            <person name="Lu T."/>
            <person name="Wang Q."/>
            <person name="Han X."/>
        </authorList>
    </citation>
    <scope>NUCLEOTIDE SEQUENCE [LARGE SCALE GENOMIC DNA]</scope>
    <source>
        <strain evidence="2 3">WQ 585</strain>
    </source>
</reference>
<dbReference type="Proteomes" id="UP000635316">
    <property type="component" value="Unassembled WGS sequence"/>
</dbReference>
<evidence type="ECO:0000313" key="3">
    <source>
        <dbReference type="Proteomes" id="UP000635316"/>
    </source>
</evidence>
<name>A0ABS1EBH8_9BURK</name>
<evidence type="ECO:0000313" key="2">
    <source>
        <dbReference type="EMBL" id="MBK1780378.1"/>
    </source>
</evidence>
<protein>
    <submittedName>
        <fullName evidence="2">TIGR01244 family phosphatase</fullName>
    </submittedName>
</protein>
<gene>
    <name evidence="2" type="ORF">JHL22_04035</name>
</gene>
<sequence length="114" mass="12022">MSTPFTPLSDTVAVAPQLSASDMAAVKAAGFNSVIINRPDLEGGDTQPLSADIIKAGQDAGLTVVYQPVVSGAMTQENVNQFHEYLETLPAPILAFCRSGTRCTHLYNAAKQTP</sequence>
<dbReference type="Pfam" id="PF04273">
    <property type="entry name" value="BLH_phosphatase"/>
    <property type="match status" value="1"/>
</dbReference>
<dbReference type="RefSeq" id="WP_200234056.1">
    <property type="nucleotide sequence ID" value="NZ_JAENGP010000003.1"/>
</dbReference>
<dbReference type="InterPro" id="IPR029021">
    <property type="entry name" value="Prot-tyrosine_phosphatase-like"/>
</dbReference>
<dbReference type="InterPro" id="IPR005939">
    <property type="entry name" value="BLH_phosphatase-like"/>
</dbReference>
<dbReference type="Gene3D" id="3.90.190.10">
    <property type="entry name" value="Protein tyrosine phosphatase superfamily"/>
    <property type="match status" value="1"/>
</dbReference>
<feature type="domain" description="Beta-lactamase hydrolase-like protein phosphatase-like" evidence="1">
    <location>
        <begin position="8"/>
        <end position="109"/>
    </location>
</feature>
<dbReference type="EMBL" id="JAENGP010000003">
    <property type="protein sequence ID" value="MBK1780378.1"/>
    <property type="molecule type" value="Genomic_DNA"/>
</dbReference>
<organism evidence="2 3">
    <name type="scientific">Advenella mandrilli</name>
    <dbReference type="NCBI Taxonomy" id="2800330"/>
    <lineage>
        <taxon>Bacteria</taxon>
        <taxon>Pseudomonadati</taxon>
        <taxon>Pseudomonadota</taxon>
        <taxon>Betaproteobacteria</taxon>
        <taxon>Burkholderiales</taxon>
        <taxon>Alcaligenaceae</taxon>
    </lineage>
</organism>
<evidence type="ECO:0000259" key="1">
    <source>
        <dbReference type="Pfam" id="PF04273"/>
    </source>
</evidence>
<dbReference type="NCBIfam" id="TIGR01244">
    <property type="entry name" value="TIGR01244 family sulfur transferase"/>
    <property type="match status" value="1"/>
</dbReference>
<proteinExistence type="predicted"/>
<accession>A0ABS1EBH8</accession>
<comment type="caution">
    <text evidence="2">The sequence shown here is derived from an EMBL/GenBank/DDBJ whole genome shotgun (WGS) entry which is preliminary data.</text>
</comment>